<reference evidence="1 2" key="1">
    <citation type="journal article" date="2013" name="Virol. J.">
        <title>Genome sequence and analysis of a broad-host range lytic bacteriophage that infects the Bacillus cereus group.</title>
        <authorList>
            <person name="El-Arabi T.F."/>
            <person name="Griffiths M.W."/>
            <person name="She Y.M."/>
            <person name="Villegas A."/>
            <person name="Lingohr E.J."/>
            <person name="Kropinski A.M."/>
        </authorList>
    </citation>
    <scope>NUCLEOTIDE SEQUENCE [LARGE SCALE GENOMIC DNA]</scope>
</reference>
<evidence type="ECO:0000313" key="2">
    <source>
        <dbReference type="Proteomes" id="UP000011865"/>
    </source>
</evidence>
<accession>M4HPZ8</accession>
<dbReference type="RefSeq" id="YP_007677010.1">
    <property type="nucleotide sequence ID" value="NC_020873.1"/>
</dbReference>
<proteinExistence type="predicted"/>
<dbReference type="KEGG" id="vg:15041869"/>
<gene>
    <name evidence="1" type="primary">orf111</name>
</gene>
<dbReference type="EMBL" id="JX094431">
    <property type="protein sequence ID" value="AFQ96420.1"/>
    <property type="molecule type" value="Genomic_DNA"/>
</dbReference>
<dbReference type="GeneID" id="15041869"/>
<protein>
    <submittedName>
        <fullName evidence="1">Uncharacterized protein</fullName>
    </submittedName>
</protein>
<dbReference type="Proteomes" id="UP000011865">
    <property type="component" value="Segment"/>
</dbReference>
<name>M4HPZ8_9CAUD</name>
<evidence type="ECO:0000313" key="1">
    <source>
        <dbReference type="EMBL" id="AFQ96420.1"/>
    </source>
</evidence>
<keyword evidence="2" id="KW-1185">Reference proteome</keyword>
<organism evidence="1 2">
    <name type="scientific">Bacillus phage vB_BceM_Bc431v3</name>
    <dbReference type="NCBI Taxonomy" id="1195072"/>
    <lineage>
        <taxon>Viruses</taxon>
        <taxon>Duplodnaviria</taxon>
        <taxon>Heunggongvirae</taxon>
        <taxon>Uroviricota</taxon>
        <taxon>Caudoviricetes</taxon>
        <taxon>Herelleviridae</taxon>
        <taxon>Bastillevirinae</taxon>
        <taxon>Caeruleovirus</taxon>
        <taxon>Caeruleovirus Bc431</taxon>
    </lineage>
</organism>
<dbReference type="OrthoDB" id="10674at10239"/>
<sequence length="204" mass="23183">MNTNKLLGFGKTYGSSGGVFFTSIDVTDKPEYVGVMVKDKEEAELVTDIVKSYVGKDIRSKFLHRVDRSLLEEFKGMAHSCKFIEERVDYYNTEEDPGLCTRTQIEGVGYGWYGKQIGDDYDRVIKGLRNDADALVLSTEKDLDDEVTIFAVVIEFENKVVYHFIGRPRLQADAVFTFSDDEILQPWQVKAINDTIPITIKGRD</sequence>